<dbReference type="PROSITE" id="PS50943">
    <property type="entry name" value="HTH_CROC1"/>
    <property type="match status" value="1"/>
</dbReference>
<dbReference type="InterPro" id="IPR010982">
    <property type="entry name" value="Lambda_DNA-bd_dom_sf"/>
</dbReference>
<accession>A0ABQ2BLZ9</accession>
<dbReference type="EMBL" id="BMDJ01000006">
    <property type="protein sequence ID" value="GGI26626.1"/>
    <property type="molecule type" value="Genomic_DNA"/>
</dbReference>
<evidence type="ECO:0000256" key="1">
    <source>
        <dbReference type="ARBA" id="ARBA00023125"/>
    </source>
</evidence>
<dbReference type="PANTHER" id="PTHR46558">
    <property type="entry name" value="TRACRIPTIONAL REGULATORY PROTEIN-RELATED-RELATED"/>
    <property type="match status" value="1"/>
</dbReference>
<protein>
    <recommendedName>
        <fullName evidence="2">HTH cro/C1-type domain-containing protein</fullName>
    </recommendedName>
</protein>
<name>A0ABQ2BLZ9_9SPHI</name>
<dbReference type="CDD" id="cd00093">
    <property type="entry name" value="HTH_XRE"/>
    <property type="match status" value="1"/>
</dbReference>
<organism evidence="3 4">
    <name type="scientific">Pedobacter mendelii</name>
    <dbReference type="NCBI Taxonomy" id="1908240"/>
    <lineage>
        <taxon>Bacteria</taxon>
        <taxon>Pseudomonadati</taxon>
        <taxon>Bacteroidota</taxon>
        <taxon>Sphingobacteriia</taxon>
        <taxon>Sphingobacteriales</taxon>
        <taxon>Sphingobacteriaceae</taxon>
        <taxon>Pedobacter</taxon>
    </lineage>
</organism>
<reference evidence="4" key="1">
    <citation type="journal article" date="2019" name="Int. J. Syst. Evol. Microbiol.">
        <title>The Global Catalogue of Microorganisms (GCM) 10K type strain sequencing project: providing services to taxonomists for standard genome sequencing and annotation.</title>
        <authorList>
            <consortium name="The Broad Institute Genomics Platform"/>
            <consortium name="The Broad Institute Genome Sequencing Center for Infectious Disease"/>
            <person name="Wu L."/>
            <person name="Ma J."/>
        </authorList>
    </citation>
    <scope>NUCLEOTIDE SEQUENCE [LARGE SCALE GENOMIC DNA]</scope>
    <source>
        <strain evidence="4">CCM 8939</strain>
    </source>
</reference>
<feature type="domain" description="HTH cro/C1-type" evidence="2">
    <location>
        <begin position="34"/>
        <end position="88"/>
    </location>
</feature>
<gene>
    <name evidence="3" type="ORF">GCM10008119_23590</name>
</gene>
<dbReference type="SUPFAM" id="SSF47413">
    <property type="entry name" value="lambda repressor-like DNA-binding domains"/>
    <property type="match status" value="1"/>
</dbReference>
<sequence length="111" mass="12963">MEQFSFIMVLEYIHKILNMEDLLALKTKNVAGNIRKIREYRDYTQDYLAAKLKISQNAYSKIELGYSKLTIDRMFQIASILEIEVTRLLTLDHAELIKTISSEEEVFSALK</sequence>
<proteinExistence type="predicted"/>
<evidence type="ECO:0000313" key="4">
    <source>
        <dbReference type="Proteomes" id="UP000645390"/>
    </source>
</evidence>
<evidence type="ECO:0000313" key="3">
    <source>
        <dbReference type="EMBL" id="GGI26626.1"/>
    </source>
</evidence>
<dbReference type="Pfam" id="PF01381">
    <property type="entry name" value="HTH_3"/>
    <property type="match status" value="1"/>
</dbReference>
<keyword evidence="1" id="KW-0238">DNA-binding</keyword>
<keyword evidence="4" id="KW-1185">Reference proteome</keyword>
<dbReference type="InterPro" id="IPR001387">
    <property type="entry name" value="Cro/C1-type_HTH"/>
</dbReference>
<dbReference type="Proteomes" id="UP000645390">
    <property type="component" value="Unassembled WGS sequence"/>
</dbReference>
<evidence type="ECO:0000259" key="2">
    <source>
        <dbReference type="PROSITE" id="PS50943"/>
    </source>
</evidence>
<dbReference type="SMART" id="SM00530">
    <property type="entry name" value="HTH_XRE"/>
    <property type="match status" value="1"/>
</dbReference>
<comment type="caution">
    <text evidence="3">The sequence shown here is derived from an EMBL/GenBank/DDBJ whole genome shotgun (WGS) entry which is preliminary data.</text>
</comment>
<dbReference type="Gene3D" id="1.10.260.40">
    <property type="entry name" value="lambda repressor-like DNA-binding domains"/>
    <property type="match status" value="1"/>
</dbReference>
<dbReference type="PANTHER" id="PTHR46558:SF4">
    <property type="entry name" value="DNA-BIDING PHAGE PROTEIN"/>
    <property type="match status" value="1"/>
</dbReference>